<name>W4G764_APHAT</name>
<reference evidence="1" key="1">
    <citation type="submission" date="2013-12" db="EMBL/GenBank/DDBJ databases">
        <title>The Genome Sequence of Aphanomyces astaci APO3.</title>
        <authorList>
            <consortium name="The Broad Institute Genomics Platform"/>
            <person name="Russ C."/>
            <person name="Tyler B."/>
            <person name="van West P."/>
            <person name="Dieguez-Uribeondo J."/>
            <person name="Young S.K."/>
            <person name="Zeng Q."/>
            <person name="Gargeya S."/>
            <person name="Fitzgerald M."/>
            <person name="Abouelleil A."/>
            <person name="Alvarado L."/>
            <person name="Chapman S.B."/>
            <person name="Gainer-Dewar J."/>
            <person name="Goldberg J."/>
            <person name="Griggs A."/>
            <person name="Gujja S."/>
            <person name="Hansen M."/>
            <person name="Howarth C."/>
            <person name="Imamovic A."/>
            <person name="Ireland A."/>
            <person name="Larimer J."/>
            <person name="McCowan C."/>
            <person name="Murphy C."/>
            <person name="Pearson M."/>
            <person name="Poon T.W."/>
            <person name="Priest M."/>
            <person name="Roberts A."/>
            <person name="Saif S."/>
            <person name="Shea T."/>
            <person name="Sykes S."/>
            <person name="Wortman J."/>
            <person name="Nusbaum C."/>
            <person name="Birren B."/>
        </authorList>
    </citation>
    <scope>NUCLEOTIDE SEQUENCE [LARGE SCALE GENOMIC DNA]</scope>
    <source>
        <strain evidence="1">APO3</strain>
    </source>
</reference>
<gene>
    <name evidence="1" type="ORF">H257_10858</name>
</gene>
<dbReference type="GeneID" id="20812854"/>
<dbReference type="AlphaFoldDB" id="W4G764"/>
<dbReference type="EMBL" id="KI913143">
    <property type="protein sequence ID" value="ETV74788.1"/>
    <property type="molecule type" value="Genomic_DNA"/>
</dbReference>
<evidence type="ECO:0000313" key="1">
    <source>
        <dbReference type="EMBL" id="ETV74788.1"/>
    </source>
</evidence>
<proteinExistence type="predicted"/>
<organism evidence="1">
    <name type="scientific">Aphanomyces astaci</name>
    <name type="common">Crayfish plague agent</name>
    <dbReference type="NCBI Taxonomy" id="112090"/>
    <lineage>
        <taxon>Eukaryota</taxon>
        <taxon>Sar</taxon>
        <taxon>Stramenopiles</taxon>
        <taxon>Oomycota</taxon>
        <taxon>Saprolegniomycetes</taxon>
        <taxon>Saprolegniales</taxon>
        <taxon>Verrucalvaceae</taxon>
        <taxon>Aphanomyces</taxon>
    </lineage>
</organism>
<accession>W4G764</accession>
<dbReference type="RefSeq" id="XP_009835875.1">
    <property type="nucleotide sequence ID" value="XM_009837573.1"/>
</dbReference>
<sequence length="110" mass="11990">MCSDGTTLRRASRGPGLTFEHTLFVSVALVAPQGLTVNEGEEAPRDTLPRFASRYGRRHTVCVVVTELRLNALGVQVANVIPAALTKEGVEGVIRHWLPVPVLGRMQVQF</sequence>
<protein>
    <submittedName>
        <fullName evidence="1">Uncharacterized protein</fullName>
    </submittedName>
</protein>
<dbReference type="VEuPathDB" id="FungiDB:H257_10858"/>